<organism evidence="1 2">
    <name type="scientific">Nocardia tenerifensis</name>
    <dbReference type="NCBI Taxonomy" id="228006"/>
    <lineage>
        <taxon>Bacteria</taxon>
        <taxon>Bacillati</taxon>
        <taxon>Actinomycetota</taxon>
        <taxon>Actinomycetes</taxon>
        <taxon>Mycobacteriales</taxon>
        <taxon>Nocardiaceae</taxon>
        <taxon>Nocardia</taxon>
    </lineage>
</organism>
<protein>
    <recommendedName>
        <fullName evidence="3">PemK-like, MazF-like toxin of type II toxin-antitoxin system</fullName>
    </recommendedName>
</protein>
<dbReference type="AlphaFoldDB" id="A0A318K0B2"/>
<gene>
    <name evidence="1" type="ORF">DFR70_11045</name>
</gene>
<accession>A0A318K0B2</accession>
<dbReference type="Proteomes" id="UP000247569">
    <property type="component" value="Unassembled WGS sequence"/>
</dbReference>
<dbReference type="EMBL" id="QJKF01000010">
    <property type="protein sequence ID" value="PXX60205.1"/>
    <property type="molecule type" value="Genomic_DNA"/>
</dbReference>
<evidence type="ECO:0000313" key="2">
    <source>
        <dbReference type="Proteomes" id="UP000247569"/>
    </source>
</evidence>
<evidence type="ECO:0008006" key="3">
    <source>
        <dbReference type="Google" id="ProtNLM"/>
    </source>
</evidence>
<comment type="caution">
    <text evidence="1">The sequence shown here is derived from an EMBL/GenBank/DDBJ whole genome shotgun (WGS) entry which is preliminary data.</text>
</comment>
<name>A0A318K0B2_9NOCA</name>
<proteinExistence type="predicted"/>
<sequence>MRRGEVWRYSPTLSDGTPLPRRMSVVLVSDSAVITSPYRWLHVVPLRDTDPGHVLATYTEHGWADTLELHRAYRPWFTEHLGELTTTESESLDARLRATLSL</sequence>
<dbReference type="RefSeq" id="WP_040732848.1">
    <property type="nucleotide sequence ID" value="NZ_QJKF01000010.1"/>
</dbReference>
<keyword evidence="2" id="KW-1185">Reference proteome</keyword>
<evidence type="ECO:0000313" key="1">
    <source>
        <dbReference type="EMBL" id="PXX60205.1"/>
    </source>
</evidence>
<reference evidence="1 2" key="1">
    <citation type="submission" date="2018-05" db="EMBL/GenBank/DDBJ databases">
        <title>Genomic Encyclopedia of Type Strains, Phase IV (KMG-IV): sequencing the most valuable type-strain genomes for metagenomic binning, comparative biology and taxonomic classification.</title>
        <authorList>
            <person name="Goeker M."/>
        </authorList>
    </citation>
    <scope>NUCLEOTIDE SEQUENCE [LARGE SCALE GENOMIC DNA]</scope>
    <source>
        <strain evidence="1 2">DSM 44704</strain>
    </source>
</reference>